<gene>
    <name evidence="1" type="ORF">G3480_24355</name>
</gene>
<sequence length="367" mass="41731">MHKWLARYPKKPHQCKAALLWQVAAGDTNRNYADVCIDWDVILNGPGSEGPWPDCQGSLRSDWALSERKLTDLRRFAEEIQDGDVVVLRLGTTEVLAYGIVVGDYAWHESFGDIDGWDLHHVRRVRWLASDPNGLMSFPTYTMKLGDTVQRMDAPPVLDWLAAQEPAPTVLQRPLEALPQAPKALAWDEIAECLFDQGVGSTAIRALSHELDELRRIAKWYERHDPPSESETIAYLTVPLLRALGWTPQRMAIEWNRVDVALFDRLPRSDAQLTVVVEVKPKDRSCLSARSQAQDYAQQPGRDRCQRLIVTDGMRYAVYFKQDDGHFPARPDAYLNLASLRTHYPSLRCQGAREALLYMSADWVPAR</sequence>
<reference evidence="2" key="1">
    <citation type="journal article" date="2020" name="Microbiol. Resour. Announc.">
        <title>Draft Genome Sequences of Thiorhodococcus mannitoliphagus and Thiorhodococcus minor, Purple Sulfur Photosynthetic Bacteria in the Gammaproteobacterial Family Chromatiaceae.</title>
        <authorList>
            <person name="Aviles F.A."/>
            <person name="Meyer T.E."/>
            <person name="Kyndt J.A."/>
        </authorList>
    </citation>
    <scope>NUCLEOTIDE SEQUENCE [LARGE SCALE GENOMIC DNA]</scope>
    <source>
        <strain evidence="2">DSM 18266</strain>
    </source>
</reference>
<comment type="caution">
    <text evidence="1">The sequence shown here is derived from an EMBL/GenBank/DDBJ whole genome shotgun (WGS) entry which is preliminary data.</text>
</comment>
<keyword evidence="2" id="KW-1185">Reference proteome</keyword>
<dbReference type="Proteomes" id="UP000471640">
    <property type="component" value="Unassembled WGS sequence"/>
</dbReference>
<protein>
    <submittedName>
        <fullName evidence="1">Uncharacterized protein</fullName>
    </submittedName>
</protein>
<evidence type="ECO:0000313" key="1">
    <source>
        <dbReference type="EMBL" id="NEX23387.1"/>
    </source>
</evidence>
<dbReference type="EMBL" id="JAAIJR010000196">
    <property type="protein sequence ID" value="NEX23387.1"/>
    <property type="molecule type" value="Genomic_DNA"/>
</dbReference>
<proteinExistence type="predicted"/>
<name>A0A6P1DYI9_9GAMM</name>
<evidence type="ECO:0000313" key="2">
    <source>
        <dbReference type="Proteomes" id="UP000471640"/>
    </source>
</evidence>
<dbReference type="AlphaFoldDB" id="A0A6P1DYI9"/>
<organism evidence="1 2">
    <name type="scientific">Thiorhodococcus mannitoliphagus</name>
    <dbReference type="NCBI Taxonomy" id="329406"/>
    <lineage>
        <taxon>Bacteria</taxon>
        <taxon>Pseudomonadati</taxon>
        <taxon>Pseudomonadota</taxon>
        <taxon>Gammaproteobacteria</taxon>
        <taxon>Chromatiales</taxon>
        <taxon>Chromatiaceae</taxon>
        <taxon>Thiorhodococcus</taxon>
    </lineage>
</organism>
<accession>A0A6P1DYI9</accession>
<reference evidence="1 2" key="2">
    <citation type="submission" date="2020-02" db="EMBL/GenBank/DDBJ databases">
        <title>Genome sequences of Thiorhodococcus mannitoliphagus and Thiorhodococcus minor, purple sulfur photosynthetic bacteria in the gammaproteobacterial family, Chromatiaceae.</title>
        <authorList>
            <person name="Aviles F.A."/>
            <person name="Meyer T.E."/>
            <person name="Kyndt J.A."/>
        </authorList>
    </citation>
    <scope>NUCLEOTIDE SEQUENCE [LARGE SCALE GENOMIC DNA]</scope>
    <source>
        <strain evidence="1 2">DSM 18266</strain>
    </source>
</reference>